<dbReference type="RefSeq" id="WP_073289218.1">
    <property type="nucleotide sequence ID" value="NZ_FRAS01000053.1"/>
</dbReference>
<dbReference type="Proteomes" id="UP000183947">
    <property type="component" value="Unassembled WGS sequence"/>
</dbReference>
<dbReference type="EMBL" id="FRAS01000053">
    <property type="protein sequence ID" value="SHM29770.1"/>
    <property type="molecule type" value="Genomic_DNA"/>
</dbReference>
<dbReference type="STRING" id="1121959.SAMN02746009_04254"/>
<accession>A0A1M7HMV9</accession>
<name>A0A1M7HMV9_9BACT</name>
<protein>
    <submittedName>
        <fullName evidence="1">Uncharacterized protein</fullName>
    </submittedName>
</protein>
<dbReference type="AlphaFoldDB" id="A0A1M7HMV9"/>
<reference evidence="2" key="1">
    <citation type="submission" date="2016-11" db="EMBL/GenBank/DDBJ databases">
        <authorList>
            <person name="Varghese N."/>
            <person name="Submissions S."/>
        </authorList>
    </citation>
    <scope>NUCLEOTIDE SEQUENCE [LARGE SCALE GENOMIC DNA]</scope>
    <source>
        <strain evidence="2">DSM 18569</strain>
    </source>
</reference>
<proteinExistence type="predicted"/>
<keyword evidence="2" id="KW-1185">Reference proteome</keyword>
<gene>
    <name evidence="1" type="ORF">SAMN02746009_04254</name>
</gene>
<sequence>MTPTIPSSPQAILQQAVENLYLVFGAYPLSSLEGCPCCVSATDKEQVTHRSLRELTEDDLGRYAGKAMTTWGTVDDFKHFLPRLFELTAAFQAPYEEYVVFSKLDYGHWRTWPPTEIAAIEQYFLALWDVVLGIEAWQFRDYFTALAGIYPRFDELLQHWEASTAPGAWALLGEEVYEHSQSLFRDKYFNGPFLASPQLSQRFRAWVTSPAVRDRLLEAFSLCSEDVAEKLAVAYDLIDYELKHSR</sequence>
<organism evidence="1 2">
    <name type="scientific">Hymenobacter psychrotolerans DSM 18569</name>
    <dbReference type="NCBI Taxonomy" id="1121959"/>
    <lineage>
        <taxon>Bacteria</taxon>
        <taxon>Pseudomonadati</taxon>
        <taxon>Bacteroidota</taxon>
        <taxon>Cytophagia</taxon>
        <taxon>Cytophagales</taxon>
        <taxon>Hymenobacteraceae</taxon>
        <taxon>Hymenobacter</taxon>
    </lineage>
</organism>
<evidence type="ECO:0000313" key="1">
    <source>
        <dbReference type="EMBL" id="SHM29770.1"/>
    </source>
</evidence>
<evidence type="ECO:0000313" key="2">
    <source>
        <dbReference type="Proteomes" id="UP000183947"/>
    </source>
</evidence>
<dbReference type="OrthoDB" id="4535590at2"/>